<accession>A0A1H5RYZ4</accession>
<dbReference type="Pfam" id="PF03476">
    <property type="entry name" value="MOSC_N"/>
    <property type="match status" value="1"/>
</dbReference>
<dbReference type="GO" id="GO:0030170">
    <property type="term" value="F:pyridoxal phosphate binding"/>
    <property type="evidence" value="ECO:0007669"/>
    <property type="project" value="InterPro"/>
</dbReference>
<evidence type="ECO:0000313" key="3">
    <source>
        <dbReference type="Proteomes" id="UP000236743"/>
    </source>
</evidence>
<gene>
    <name evidence="2" type="ORF">SAMN04488115_10180</name>
</gene>
<evidence type="ECO:0000259" key="1">
    <source>
        <dbReference type="PROSITE" id="PS51340"/>
    </source>
</evidence>
<dbReference type="OrthoDB" id="581532at2"/>
<dbReference type="GO" id="GO:0003824">
    <property type="term" value="F:catalytic activity"/>
    <property type="evidence" value="ECO:0007669"/>
    <property type="project" value="InterPro"/>
</dbReference>
<dbReference type="InterPro" id="IPR052716">
    <property type="entry name" value="MOSC_domain"/>
</dbReference>
<sequence>MPGLQREPSLALAEFGGAEPQPGGQVAALWRYPVSSMAGERLDVAPVQYSGVIGDRIWGVVDASSERIASPGREKNFIRVPHGHARFRGTGVEVSVDGRDWAAPDDARVLDELSALFGFPASLRPFQPAGEAGFRPRYEHAPIHLITTAAMRTLQRALPKSVIDERRFRPNILVELPDGPEPIPENGWIGREIRIGDLVLRGREPCGRCGFITIEQDGLPLDVEVLRTIVRQHSRNFGVYCDVISPGEIRTDDALAIGGRDA</sequence>
<dbReference type="InterPro" id="IPR005302">
    <property type="entry name" value="MoCF_Sase_C"/>
</dbReference>
<evidence type="ECO:0000313" key="2">
    <source>
        <dbReference type="EMBL" id="SEF43545.1"/>
    </source>
</evidence>
<dbReference type="PANTHER" id="PTHR36930">
    <property type="entry name" value="METAL-SULFUR CLUSTER BIOSYNTHESIS PROTEINS YUAD-RELATED"/>
    <property type="match status" value="1"/>
</dbReference>
<dbReference type="InterPro" id="IPR005303">
    <property type="entry name" value="MOCOS_middle"/>
</dbReference>
<reference evidence="2 3" key="1">
    <citation type="submission" date="2016-10" db="EMBL/GenBank/DDBJ databases">
        <authorList>
            <person name="de Groot N.N."/>
        </authorList>
    </citation>
    <scope>NUCLEOTIDE SEQUENCE [LARGE SCALE GENOMIC DNA]</scope>
    <source>
        <strain evidence="2 3">DSM 26656</strain>
    </source>
</reference>
<proteinExistence type="predicted"/>
<dbReference type="RefSeq" id="WP_103870506.1">
    <property type="nucleotide sequence ID" value="NZ_FNUY01000001.1"/>
</dbReference>
<dbReference type="PANTHER" id="PTHR36930:SF1">
    <property type="entry name" value="MOSC DOMAIN-CONTAINING PROTEIN"/>
    <property type="match status" value="1"/>
</dbReference>
<name>A0A1H5RYZ4_9HYPH</name>
<dbReference type="InterPro" id="IPR011037">
    <property type="entry name" value="Pyrv_Knase-like_insert_dom_sf"/>
</dbReference>
<dbReference type="Proteomes" id="UP000236743">
    <property type="component" value="Unassembled WGS sequence"/>
</dbReference>
<dbReference type="Pfam" id="PF03473">
    <property type="entry name" value="MOSC"/>
    <property type="match status" value="1"/>
</dbReference>
<organism evidence="2 3">
    <name type="scientific">Bosea lathyri</name>
    <dbReference type="NCBI Taxonomy" id="1036778"/>
    <lineage>
        <taxon>Bacteria</taxon>
        <taxon>Pseudomonadati</taxon>
        <taxon>Pseudomonadota</taxon>
        <taxon>Alphaproteobacteria</taxon>
        <taxon>Hyphomicrobiales</taxon>
        <taxon>Boseaceae</taxon>
        <taxon>Bosea</taxon>
    </lineage>
</organism>
<dbReference type="AlphaFoldDB" id="A0A1H5RYZ4"/>
<dbReference type="Gene3D" id="2.40.33.20">
    <property type="entry name" value="PK beta-barrel domain-like"/>
    <property type="match status" value="1"/>
</dbReference>
<dbReference type="SUPFAM" id="SSF50800">
    <property type="entry name" value="PK beta-barrel domain-like"/>
    <property type="match status" value="1"/>
</dbReference>
<dbReference type="EMBL" id="FNUY01000001">
    <property type="protein sequence ID" value="SEF43545.1"/>
    <property type="molecule type" value="Genomic_DNA"/>
</dbReference>
<dbReference type="PROSITE" id="PS51340">
    <property type="entry name" value="MOSC"/>
    <property type="match status" value="1"/>
</dbReference>
<keyword evidence="3" id="KW-1185">Reference proteome</keyword>
<feature type="domain" description="MOSC" evidence="1">
    <location>
        <begin position="102"/>
        <end position="258"/>
    </location>
</feature>
<protein>
    <recommendedName>
        <fullName evidence="1">MOSC domain-containing protein</fullName>
    </recommendedName>
</protein>
<dbReference type="GO" id="GO:0030151">
    <property type="term" value="F:molybdenum ion binding"/>
    <property type="evidence" value="ECO:0007669"/>
    <property type="project" value="InterPro"/>
</dbReference>